<dbReference type="PROSITE" id="PS51194">
    <property type="entry name" value="HELICASE_CTER"/>
    <property type="match status" value="1"/>
</dbReference>
<dbReference type="GO" id="GO:0005829">
    <property type="term" value="C:cytosol"/>
    <property type="evidence" value="ECO:0007669"/>
    <property type="project" value="TreeGrafter"/>
</dbReference>
<evidence type="ECO:0000259" key="3">
    <source>
        <dbReference type="PROSITE" id="PS51194"/>
    </source>
</evidence>
<keyword evidence="4" id="KW-0378">Hydrolase</keyword>
<dbReference type="AlphaFoldDB" id="A0A4R3N8U0"/>
<dbReference type="PANTHER" id="PTHR47396:SF1">
    <property type="entry name" value="ATP-DEPENDENT HELICASE IRC3-RELATED"/>
    <property type="match status" value="1"/>
</dbReference>
<accession>A0A4R3N8U0</accession>
<gene>
    <name evidence="4" type="ORF">EDD68_10763</name>
</gene>
<feature type="domain" description="Helicase C-terminal" evidence="3">
    <location>
        <begin position="266"/>
        <end position="429"/>
    </location>
</feature>
<dbReference type="SMART" id="SM00490">
    <property type="entry name" value="HELICc"/>
    <property type="match status" value="1"/>
</dbReference>
<dbReference type="InterPro" id="IPR027417">
    <property type="entry name" value="P-loop_NTPase"/>
</dbReference>
<dbReference type="GO" id="GO:0005524">
    <property type="term" value="F:ATP binding"/>
    <property type="evidence" value="ECO:0007669"/>
    <property type="project" value="InterPro"/>
</dbReference>
<dbReference type="InterPro" id="IPR014001">
    <property type="entry name" value="Helicase_ATP-bd"/>
</dbReference>
<proteinExistence type="predicted"/>
<dbReference type="OrthoDB" id="9802848at2"/>
<evidence type="ECO:0000313" key="4">
    <source>
        <dbReference type="EMBL" id="TCT23349.1"/>
    </source>
</evidence>
<dbReference type="Pfam" id="PF00271">
    <property type="entry name" value="Helicase_C"/>
    <property type="match status" value="1"/>
</dbReference>
<keyword evidence="1" id="KW-0175">Coiled coil</keyword>
<feature type="coiled-coil region" evidence="1">
    <location>
        <begin position="460"/>
        <end position="490"/>
    </location>
</feature>
<evidence type="ECO:0000313" key="5">
    <source>
        <dbReference type="Proteomes" id="UP000294650"/>
    </source>
</evidence>
<dbReference type="InterPro" id="IPR001650">
    <property type="entry name" value="Helicase_C-like"/>
</dbReference>
<comment type="caution">
    <text evidence="4">The sequence shown here is derived from an EMBL/GenBank/DDBJ whole genome shotgun (WGS) entry which is preliminary data.</text>
</comment>
<dbReference type="InterPro" id="IPR050742">
    <property type="entry name" value="Helicase_Restrict-Modif_Enz"/>
</dbReference>
<reference evidence="4 5" key="1">
    <citation type="submission" date="2019-03" db="EMBL/GenBank/DDBJ databases">
        <title>Genomic Encyclopedia of Type Strains, Phase IV (KMG-IV): sequencing the most valuable type-strain genomes for metagenomic binning, comparative biology and taxonomic classification.</title>
        <authorList>
            <person name="Goeker M."/>
        </authorList>
    </citation>
    <scope>NUCLEOTIDE SEQUENCE [LARGE SCALE GENOMIC DNA]</scope>
    <source>
        <strain evidence="4 5">DSM 25894</strain>
    </source>
</reference>
<dbReference type="Pfam" id="PF04851">
    <property type="entry name" value="ResIII"/>
    <property type="match status" value="1"/>
</dbReference>
<dbReference type="InterPro" id="IPR006935">
    <property type="entry name" value="Helicase/UvrB_N"/>
</dbReference>
<evidence type="ECO:0000256" key="1">
    <source>
        <dbReference type="SAM" id="Coils"/>
    </source>
</evidence>
<dbReference type="PANTHER" id="PTHR47396">
    <property type="entry name" value="TYPE I RESTRICTION ENZYME ECOKI R PROTEIN"/>
    <property type="match status" value="1"/>
</dbReference>
<dbReference type="SMART" id="SM00487">
    <property type="entry name" value="DEXDc"/>
    <property type="match status" value="1"/>
</dbReference>
<keyword evidence="5" id="KW-1185">Reference proteome</keyword>
<dbReference type="Proteomes" id="UP000294650">
    <property type="component" value="Unassembled WGS sequence"/>
</dbReference>
<dbReference type="PROSITE" id="PS51192">
    <property type="entry name" value="HELICASE_ATP_BIND_1"/>
    <property type="match status" value="1"/>
</dbReference>
<keyword evidence="4" id="KW-0547">Nucleotide-binding</keyword>
<dbReference type="Gene3D" id="3.40.50.300">
    <property type="entry name" value="P-loop containing nucleotide triphosphate hydrolases"/>
    <property type="match status" value="2"/>
</dbReference>
<feature type="domain" description="Helicase ATP-binding" evidence="2">
    <location>
        <begin position="32"/>
        <end position="203"/>
    </location>
</feature>
<name>A0A4R3N8U0_9BACI</name>
<dbReference type="GO" id="GO:0016787">
    <property type="term" value="F:hydrolase activity"/>
    <property type="evidence" value="ECO:0007669"/>
    <property type="project" value="InterPro"/>
</dbReference>
<keyword evidence="4" id="KW-0067">ATP-binding</keyword>
<dbReference type="GO" id="GO:0004386">
    <property type="term" value="F:helicase activity"/>
    <property type="evidence" value="ECO:0007669"/>
    <property type="project" value="UniProtKB-KW"/>
</dbReference>
<keyword evidence="4" id="KW-0347">Helicase</keyword>
<dbReference type="CDD" id="cd18785">
    <property type="entry name" value="SF2_C"/>
    <property type="match status" value="1"/>
</dbReference>
<dbReference type="EMBL" id="SMAN01000007">
    <property type="protein sequence ID" value="TCT23349.1"/>
    <property type="molecule type" value="Genomic_DNA"/>
</dbReference>
<dbReference type="GO" id="GO:0003677">
    <property type="term" value="F:DNA binding"/>
    <property type="evidence" value="ECO:0007669"/>
    <property type="project" value="InterPro"/>
</dbReference>
<protein>
    <submittedName>
        <fullName evidence="4">Superfamily II DNA or RNA helicase</fullName>
    </submittedName>
</protein>
<sequence length="617" mass="71928">MSYFMTAPAFIEGNKLLREPQVEAYRAIYEHFITKQSNEDALVVLPTGTGKTGLMAISPFGISRGRVLIITPQTVVRDSVLGSLDSADPKNFWITTKVFNDYAELPSIIEYNSKLTNGVLNQSDIVVLNYHWLQERFDSSLLKRVPPELFDFIIIDEAHHSEARTWQRALEYFSNAKVLKVTGTPFRSDGQRIKGEEIYSYSLARAMEKGYVKSLEKFEHIPDQMYFTIDHNDEKYYSLEEIREMNLKEEDWINRSVALSKHSNEKIAEFSIQHLEDKKKISDKPHKIIAVACSIKHAEQIKEIYEKMGYKSAIVHSKMEKNEQEKELSKIENHEVDVVINVSMLGEGFDHKYLSIAAIYRPFKTLLPYAQFVGRVLRSIENEDGTYNEEDNIASVIHHSELGLEKLWEYYKKEKKKRDAIRKIKKDLEPIDPKGPKDISYGNAEESEESKIEKDAFIETELLKARKQRIQEENEKIQLLQKSLNVTEEVARDLYRQSLKSRDKQKFLRPDKHYFRTRKDFDNLIRYDIIPSIVADFDLEIDGTELIENKFVLPRKYQYLYKASKNNGALLGNYFNLSLKHQIGDKRDNWEIEDFETAVNIAKDLEKHIRSVLKAKL</sequence>
<evidence type="ECO:0000259" key="2">
    <source>
        <dbReference type="PROSITE" id="PS51192"/>
    </source>
</evidence>
<organism evidence="4 5">
    <name type="scientific">Melghiribacillus thermohalophilus</name>
    <dbReference type="NCBI Taxonomy" id="1324956"/>
    <lineage>
        <taxon>Bacteria</taxon>
        <taxon>Bacillati</taxon>
        <taxon>Bacillota</taxon>
        <taxon>Bacilli</taxon>
        <taxon>Bacillales</taxon>
        <taxon>Bacillaceae</taxon>
        <taxon>Melghiribacillus</taxon>
    </lineage>
</organism>
<dbReference type="SUPFAM" id="SSF52540">
    <property type="entry name" value="P-loop containing nucleoside triphosphate hydrolases"/>
    <property type="match status" value="1"/>
</dbReference>